<name>A0ABU5EVP1_9BACT</name>
<dbReference type="InterPro" id="IPR000683">
    <property type="entry name" value="Gfo/Idh/MocA-like_OxRdtase_N"/>
</dbReference>
<comment type="caution">
    <text evidence="3">The sequence shown here is derived from an EMBL/GenBank/DDBJ whole genome shotgun (WGS) entry which is preliminary data.</text>
</comment>
<dbReference type="InterPro" id="IPR050463">
    <property type="entry name" value="Gfo/Idh/MocA_oxidrdct_glycsds"/>
</dbReference>
<feature type="domain" description="Gfo/Idh/MocA-like oxidoreductase bacterial type C-terminal" evidence="2">
    <location>
        <begin position="197"/>
        <end position="259"/>
    </location>
</feature>
<gene>
    <name evidence="3" type="ORF">R5W23_006438</name>
</gene>
<dbReference type="EMBL" id="JAXBLV010000099">
    <property type="protein sequence ID" value="MDY3559220.1"/>
    <property type="molecule type" value="Genomic_DNA"/>
</dbReference>
<dbReference type="PANTHER" id="PTHR43818:SF5">
    <property type="entry name" value="OXIDOREDUCTASE FAMILY PROTEIN"/>
    <property type="match status" value="1"/>
</dbReference>
<dbReference type="Pfam" id="PF19051">
    <property type="entry name" value="GFO_IDH_MocA_C2"/>
    <property type="match status" value="2"/>
</dbReference>
<evidence type="ECO:0000313" key="3">
    <source>
        <dbReference type="EMBL" id="MDY3559220.1"/>
    </source>
</evidence>
<dbReference type="PANTHER" id="PTHR43818">
    <property type="entry name" value="BCDNA.GH03377"/>
    <property type="match status" value="1"/>
</dbReference>
<protein>
    <submittedName>
        <fullName evidence="3">Gfo/Idh/MocA family oxidoreductase</fullName>
    </submittedName>
</protein>
<dbReference type="Gene3D" id="3.30.360.10">
    <property type="entry name" value="Dihydrodipicolinate Reductase, domain 2"/>
    <property type="match status" value="1"/>
</dbReference>
<dbReference type="RefSeq" id="WP_320686025.1">
    <property type="nucleotide sequence ID" value="NZ_JAXBLV010000099.1"/>
</dbReference>
<dbReference type="Gene3D" id="3.40.50.720">
    <property type="entry name" value="NAD(P)-binding Rossmann-like Domain"/>
    <property type="match status" value="1"/>
</dbReference>
<proteinExistence type="predicted"/>
<dbReference type="Pfam" id="PF01408">
    <property type="entry name" value="GFO_IDH_MocA"/>
    <property type="match status" value="1"/>
</dbReference>
<dbReference type="Proteomes" id="UP001272242">
    <property type="component" value="Unassembled WGS sequence"/>
</dbReference>
<dbReference type="PROSITE" id="PS51318">
    <property type="entry name" value="TAT"/>
    <property type="match status" value="1"/>
</dbReference>
<evidence type="ECO:0000259" key="2">
    <source>
        <dbReference type="Pfam" id="PF19051"/>
    </source>
</evidence>
<evidence type="ECO:0000259" key="1">
    <source>
        <dbReference type="Pfam" id="PF01408"/>
    </source>
</evidence>
<sequence>MSHVTRRDFTTAAAAAATALSAGRVRGANERIRVGFIGLGNRGDQVLSAFLEHKDCEVAAVCDIYQPYLDFAAQKIGTNPQQFRDYRKLLEKKDVDAVVIVTPDHWHALMCVEACAAGKDVYVEKPLSLYVSEGRAMVKAARDHKRVVQCGIQRLSSPVCREAAEVILSGGIGKVTAVRAFHVQNEWPKGIGSPPDGNPPDGFDWDQWVGPAPLKKYNKNRAFYRFRWFYDYSGGQLTNFGVHYLAQIQSALGADAPKAVVALGGKFADYDNREVPDTLEVLWHYPGDTLVTFSQFNATGAPPAARPCEIEFRGTKGTMYFRTNGYEIVPEVVTPNEFAARTPLDRSVEKGWRTGAKPQIEAKKVDGAVRDADHARNFLDCVTSRKAPNCDVERGHRCTTAALIANIAHRTKSYLEWDATAERFTNNEAANKMLHHEYRAPYKLG</sequence>
<evidence type="ECO:0000313" key="4">
    <source>
        <dbReference type="Proteomes" id="UP001272242"/>
    </source>
</evidence>
<keyword evidence="4" id="KW-1185">Reference proteome</keyword>
<organism evidence="3 4">
    <name type="scientific">Gemmata algarum</name>
    <dbReference type="NCBI Taxonomy" id="2975278"/>
    <lineage>
        <taxon>Bacteria</taxon>
        <taxon>Pseudomonadati</taxon>
        <taxon>Planctomycetota</taxon>
        <taxon>Planctomycetia</taxon>
        <taxon>Gemmatales</taxon>
        <taxon>Gemmataceae</taxon>
        <taxon>Gemmata</taxon>
    </lineage>
</organism>
<dbReference type="InterPro" id="IPR006311">
    <property type="entry name" value="TAT_signal"/>
</dbReference>
<reference evidence="4" key="1">
    <citation type="journal article" date="2023" name="Mar. Drugs">
        <title>Gemmata algarum, a Novel Planctomycete Isolated from an Algal Mat, Displays Antimicrobial Activity.</title>
        <authorList>
            <person name="Kumar G."/>
            <person name="Kallscheuer N."/>
            <person name="Kashif M."/>
            <person name="Ahamad S."/>
            <person name="Jagadeeshwari U."/>
            <person name="Pannikurungottu S."/>
            <person name="Haufschild T."/>
            <person name="Kabuu M."/>
            <person name="Sasikala C."/>
            <person name="Jogler C."/>
            <person name="Ramana C."/>
        </authorList>
    </citation>
    <scope>NUCLEOTIDE SEQUENCE [LARGE SCALE GENOMIC DNA]</scope>
    <source>
        <strain evidence="4">JC673</strain>
    </source>
</reference>
<feature type="domain" description="Gfo/Idh/MocA-like oxidoreductase N-terminal" evidence="1">
    <location>
        <begin position="32"/>
        <end position="151"/>
    </location>
</feature>
<dbReference type="InterPro" id="IPR036291">
    <property type="entry name" value="NAD(P)-bd_dom_sf"/>
</dbReference>
<dbReference type="SUPFAM" id="SSF55347">
    <property type="entry name" value="Glyceraldehyde-3-phosphate dehydrogenase-like, C-terminal domain"/>
    <property type="match status" value="1"/>
</dbReference>
<dbReference type="SUPFAM" id="SSF51735">
    <property type="entry name" value="NAD(P)-binding Rossmann-fold domains"/>
    <property type="match status" value="1"/>
</dbReference>
<dbReference type="InterPro" id="IPR043906">
    <property type="entry name" value="Gfo/Idh/MocA_OxRdtase_bact_C"/>
</dbReference>
<feature type="domain" description="Gfo/Idh/MocA-like oxidoreductase bacterial type C-terminal" evidence="2">
    <location>
        <begin position="364"/>
        <end position="443"/>
    </location>
</feature>
<accession>A0ABU5EVP1</accession>